<dbReference type="Proteomes" id="UP000435649">
    <property type="component" value="Unassembled WGS sequence"/>
</dbReference>
<accession>A0A844G4Y0</accession>
<keyword evidence="3" id="KW-1185">Reference proteome</keyword>
<dbReference type="Pfam" id="PF13708">
    <property type="entry name" value="DUF4942"/>
    <property type="match status" value="1"/>
</dbReference>
<sequence length="251" mass="29063">MKELTTEQIQIAAANYRLARQHMTNAVEELRKFVIAMTNVNDGKVTVFNPFDERRGGLNLNNLDDRDLADYRRRLEKGCWRLLLNNTGIMEAATRDDRCSLEEQINNGTFGAFTEESIIHVLQELKETEGSFVKNVVREAFRYFSPNYARKEPIRQKTVYCCAAYGSISFSSCYTPAWELLEKALLLLDRKPLPAYSDSLVCRMNEAVQRHQLEFECPYFRAKFYEKSKTAHLTFTRMDLIDTINEIGRAA</sequence>
<dbReference type="RefSeq" id="WP_154419843.1">
    <property type="nucleotide sequence ID" value="NZ_VUNS01000024.1"/>
</dbReference>
<feature type="domain" description="DUF4942" evidence="1">
    <location>
        <begin position="73"/>
        <end position="247"/>
    </location>
</feature>
<comment type="caution">
    <text evidence="2">The sequence shown here is derived from an EMBL/GenBank/DDBJ whole genome shotgun (WGS) entry which is preliminary data.</text>
</comment>
<evidence type="ECO:0000313" key="2">
    <source>
        <dbReference type="EMBL" id="MST98837.1"/>
    </source>
</evidence>
<evidence type="ECO:0000259" key="1">
    <source>
        <dbReference type="Pfam" id="PF13708"/>
    </source>
</evidence>
<evidence type="ECO:0000313" key="3">
    <source>
        <dbReference type="Proteomes" id="UP000435649"/>
    </source>
</evidence>
<name>A0A844G4Y0_9BACT</name>
<dbReference type="EMBL" id="VUNS01000024">
    <property type="protein sequence ID" value="MST98837.1"/>
    <property type="molecule type" value="Genomic_DNA"/>
</dbReference>
<dbReference type="AlphaFoldDB" id="A0A844G4Y0"/>
<reference evidence="2 3" key="1">
    <citation type="submission" date="2019-08" db="EMBL/GenBank/DDBJ databases">
        <title>In-depth cultivation of the pig gut microbiome towards novel bacterial diversity and tailored functional studies.</title>
        <authorList>
            <person name="Wylensek D."/>
            <person name="Hitch T.C.A."/>
            <person name="Clavel T."/>
        </authorList>
    </citation>
    <scope>NUCLEOTIDE SEQUENCE [LARGE SCALE GENOMIC DNA]</scope>
    <source>
        <strain evidence="2 3">BBE-744-WT-12</strain>
    </source>
</reference>
<gene>
    <name evidence="2" type="ORF">FYJ85_17515</name>
</gene>
<proteinExistence type="predicted"/>
<dbReference type="InterPro" id="IPR031339">
    <property type="entry name" value="DUF4942"/>
</dbReference>
<organism evidence="2 3">
    <name type="scientific">Victivallis lenta</name>
    <dbReference type="NCBI Taxonomy" id="2606640"/>
    <lineage>
        <taxon>Bacteria</taxon>
        <taxon>Pseudomonadati</taxon>
        <taxon>Lentisphaerota</taxon>
        <taxon>Lentisphaeria</taxon>
        <taxon>Victivallales</taxon>
        <taxon>Victivallaceae</taxon>
        <taxon>Victivallis</taxon>
    </lineage>
</organism>
<protein>
    <submittedName>
        <fullName evidence="2">DUF4942 domain-containing protein</fullName>
    </submittedName>
</protein>